<evidence type="ECO:0000313" key="2">
    <source>
        <dbReference type="EMBL" id="OLQ11416.1"/>
    </source>
</evidence>
<name>A0A1Q9EVE6_SYMMI</name>
<accession>A0A1Q9EVE6</accession>
<keyword evidence="3" id="KW-1185">Reference proteome</keyword>
<feature type="compositionally biased region" description="Polar residues" evidence="1">
    <location>
        <begin position="1"/>
        <end position="11"/>
    </location>
</feature>
<dbReference type="AlphaFoldDB" id="A0A1Q9EVE6"/>
<gene>
    <name evidence="2" type="ORF">AK812_SmicGene4744</name>
</gene>
<evidence type="ECO:0000313" key="3">
    <source>
        <dbReference type="Proteomes" id="UP000186817"/>
    </source>
</evidence>
<feature type="region of interest" description="Disordered" evidence="1">
    <location>
        <begin position="1"/>
        <end position="24"/>
    </location>
</feature>
<dbReference type="EMBL" id="LSRX01000059">
    <property type="protein sequence ID" value="OLQ11416.1"/>
    <property type="molecule type" value="Genomic_DNA"/>
</dbReference>
<dbReference type="Proteomes" id="UP000186817">
    <property type="component" value="Unassembled WGS sequence"/>
</dbReference>
<organism evidence="2 3">
    <name type="scientific">Symbiodinium microadriaticum</name>
    <name type="common">Dinoflagellate</name>
    <name type="synonym">Zooxanthella microadriatica</name>
    <dbReference type="NCBI Taxonomy" id="2951"/>
    <lineage>
        <taxon>Eukaryota</taxon>
        <taxon>Sar</taxon>
        <taxon>Alveolata</taxon>
        <taxon>Dinophyceae</taxon>
        <taxon>Suessiales</taxon>
        <taxon>Symbiodiniaceae</taxon>
        <taxon>Symbiodinium</taxon>
    </lineage>
</organism>
<comment type="caution">
    <text evidence="2">The sequence shown here is derived from an EMBL/GenBank/DDBJ whole genome shotgun (WGS) entry which is preliminary data.</text>
</comment>
<protein>
    <submittedName>
        <fullName evidence="2">Uncharacterized protein</fullName>
    </submittedName>
</protein>
<proteinExistence type="predicted"/>
<reference evidence="2 3" key="1">
    <citation type="submission" date="2016-02" db="EMBL/GenBank/DDBJ databases">
        <title>Genome analysis of coral dinoflagellate symbionts highlights evolutionary adaptations to a symbiotic lifestyle.</title>
        <authorList>
            <person name="Aranda M."/>
            <person name="Li Y."/>
            <person name="Liew Y.J."/>
            <person name="Baumgarten S."/>
            <person name="Simakov O."/>
            <person name="Wilson M."/>
            <person name="Piel J."/>
            <person name="Ashoor H."/>
            <person name="Bougouffa S."/>
            <person name="Bajic V.B."/>
            <person name="Ryu T."/>
            <person name="Ravasi T."/>
            <person name="Bayer T."/>
            <person name="Micklem G."/>
            <person name="Kim H."/>
            <person name="Bhak J."/>
            <person name="Lajeunesse T.C."/>
            <person name="Voolstra C.R."/>
        </authorList>
    </citation>
    <scope>NUCLEOTIDE SEQUENCE [LARGE SCALE GENOMIC DNA]</scope>
    <source>
        <strain evidence="2 3">CCMP2467</strain>
    </source>
</reference>
<sequence length="66" mass="6750">MARSQLETGSTFPAGPESAKGTGMPAMVLSAGRLELAGAKRTVQGAPGKEEGRCKQACDVGVWEEG</sequence>
<evidence type="ECO:0000256" key="1">
    <source>
        <dbReference type="SAM" id="MobiDB-lite"/>
    </source>
</evidence>